<name>A0ABP1NNY8_XYLVO</name>
<gene>
    <name evidence="3" type="ORF">XYLVIOL_LOCUS5087</name>
</gene>
<feature type="chain" id="PRO_5046177666" description="Orcokinin" evidence="2">
    <location>
        <begin position="25"/>
        <end position="309"/>
    </location>
</feature>
<reference evidence="3 4" key="1">
    <citation type="submission" date="2024-08" db="EMBL/GenBank/DDBJ databases">
        <authorList>
            <person name="Will J Nash"/>
            <person name="Angela Man"/>
            <person name="Seanna McTaggart"/>
            <person name="Kendall Baker"/>
            <person name="Tom Barker"/>
            <person name="Leah Catchpole"/>
            <person name="Alex Durrant"/>
            <person name="Karim Gharbi"/>
            <person name="Naomi Irish"/>
            <person name="Gemy Kaithakottil"/>
            <person name="Debby Ku"/>
            <person name="Aaliyah Providence"/>
            <person name="Felix Shaw"/>
            <person name="David Swarbreck"/>
            <person name="Chris Watkins"/>
            <person name="Ann M. McCartney"/>
            <person name="Giulio Formenti"/>
            <person name="Alice Mouton"/>
            <person name="Noel Vella"/>
            <person name="Bjorn M von Reumont"/>
            <person name="Adriana Vella"/>
            <person name="Wilfried Haerty"/>
        </authorList>
    </citation>
    <scope>NUCLEOTIDE SEQUENCE [LARGE SCALE GENOMIC DNA]</scope>
</reference>
<dbReference type="Proteomes" id="UP001642520">
    <property type="component" value="Unassembled WGS sequence"/>
</dbReference>
<feature type="signal peptide" evidence="2">
    <location>
        <begin position="1"/>
        <end position="24"/>
    </location>
</feature>
<evidence type="ECO:0000313" key="4">
    <source>
        <dbReference type="Proteomes" id="UP001642520"/>
    </source>
</evidence>
<keyword evidence="4" id="KW-1185">Reference proteome</keyword>
<proteinExistence type="predicted"/>
<sequence>MANHAASALSILLLSIATAAWVTAVPTVQAGTDALRRNLYGSANPEFLDALFDDHESMRHKIPQVEQQSSRLGNSGGTAAAGSGKLGRGPVGSDENASDRLSRNLDHIGGGNLLRRELAERQSSHNARRWFPSQRNLDQIGGGNLLREVNDRGERNLDQIGGGNLVRSLDGVIVAAEDLRRNLDKIGGGNLVHALEPRNLDDDRATRLRSSAWPKQGRRGIDFSSGLTTYLIDDADVPSAVRSAGLLPSDRMLLERFAKRNIDEIDRTSFDNFFKRSDDEMDRVEWNGFVKRLADYLAAARTNALERRG</sequence>
<evidence type="ECO:0000256" key="1">
    <source>
        <dbReference type="SAM" id="MobiDB-lite"/>
    </source>
</evidence>
<evidence type="ECO:0008006" key="5">
    <source>
        <dbReference type="Google" id="ProtNLM"/>
    </source>
</evidence>
<accession>A0ABP1NNY8</accession>
<feature type="region of interest" description="Disordered" evidence="1">
    <location>
        <begin position="63"/>
        <end position="104"/>
    </location>
</feature>
<keyword evidence="2" id="KW-0732">Signal</keyword>
<evidence type="ECO:0000256" key="2">
    <source>
        <dbReference type="SAM" id="SignalP"/>
    </source>
</evidence>
<organism evidence="3 4">
    <name type="scientific">Xylocopa violacea</name>
    <name type="common">Violet carpenter bee</name>
    <name type="synonym">Apis violacea</name>
    <dbReference type="NCBI Taxonomy" id="135666"/>
    <lineage>
        <taxon>Eukaryota</taxon>
        <taxon>Metazoa</taxon>
        <taxon>Ecdysozoa</taxon>
        <taxon>Arthropoda</taxon>
        <taxon>Hexapoda</taxon>
        <taxon>Insecta</taxon>
        <taxon>Pterygota</taxon>
        <taxon>Neoptera</taxon>
        <taxon>Endopterygota</taxon>
        <taxon>Hymenoptera</taxon>
        <taxon>Apocrita</taxon>
        <taxon>Aculeata</taxon>
        <taxon>Apoidea</taxon>
        <taxon>Anthophila</taxon>
        <taxon>Apidae</taxon>
        <taxon>Xylocopa</taxon>
        <taxon>Xylocopa</taxon>
    </lineage>
</organism>
<evidence type="ECO:0000313" key="3">
    <source>
        <dbReference type="EMBL" id="CAL7941609.1"/>
    </source>
</evidence>
<dbReference type="EMBL" id="CAXAJV020001292">
    <property type="protein sequence ID" value="CAL7941609.1"/>
    <property type="molecule type" value="Genomic_DNA"/>
</dbReference>
<protein>
    <recommendedName>
        <fullName evidence="5">Orcokinin</fullName>
    </recommendedName>
</protein>
<comment type="caution">
    <text evidence="3">The sequence shown here is derived from an EMBL/GenBank/DDBJ whole genome shotgun (WGS) entry which is preliminary data.</text>
</comment>